<feature type="domain" description="Cadherin" evidence="14">
    <location>
        <begin position="484"/>
        <end position="592"/>
    </location>
</feature>
<keyword evidence="9 13" id="KW-1133">Transmembrane helix</keyword>
<accession>A0A3Q3IEF9</accession>
<dbReference type="InterPro" id="IPR013164">
    <property type="entry name" value="Cadherin_N"/>
</dbReference>
<evidence type="ECO:0000256" key="5">
    <source>
        <dbReference type="ARBA" id="ARBA00022729"/>
    </source>
</evidence>
<dbReference type="PROSITE" id="PS00232">
    <property type="entry name" value="CADHERIN_1"/>
    <property type="match status" value="3"/>
</dbReference>
<dbReference type="PANTHER" id="PTHR24028:SF241">
    <property type="entry name" value="PROTOCADHERIN 2 ALPHA A 1 PRECURSOR"/>
    <property type="match status" value="1"/>
</dbReference>
<dbReference type="FunFam" id="2.60.40.60:FF:000018">
    <property type="entry name" value="Protocadherin gamma c3"/>
    <property type="match status" value="1"/>
</dbReference>
<dbReference type="InterPro" id="IPR032455">
    <property type="entry name" value="Cadherin_C"/>
</dbReference>
<dbReference type="InterPro" id="IPR020894">
    <property type="entry name" value="Cadherin_CS"/>
</dbReference>
<evidence type="ECO:0000259" key="14">
    <source>
        <dbReference type="PROSITE" id="PS50268"/>
    </source>
</evidence>
<evidence type="ECO:0000256" key="10">
    <source>
        <dbReference type="ARBA" id="ARBA00023136"/>
    </source>
</evidence>
<dbReference type="GO" id="GO:0007156">
    <property type="term" value="P:homophilic cell adhesion via plasma membrane adhesion molecules"/>
    <property type="evidence" value="ECO:0007669"/>
    <property type="project" value="InterPro"/>
</dbReference>
<dbReference type="SMART" id="SM00112">
    <property type="entry name" value="CA"/>
    <property type="match status" value="6"/>
</dbReference>
<keyword evidence="10 13" id="KW-0472">Membrane</keyword>
<keyword evidence="5" id="KW-0732">Signal</keyword>
<dbReference type="CDD" id="cd11304">
    <property type="entry name" value="Cadherin_repeat"/>
    <property type="match status" value="6"/>
</dbReference>
<evidence type="ECO:0000256" key="11">
    <source>
        <dbReference type="ARBA" id="ARBA00023180"/>
    </source>
</evidence>
<evidence type="ECO:0000256" key="6">
    <source>
        <dbReference type="ARBA" id="ARBA00022737"/>
    </source>
</evidence>
<sequence length="822" mass="90279">MTGNKIRILLTDLRPLIKIFLCQTMATTHTKGQWMDAWIAFCLVLLIATTLEGTSAQIRYSVQEESKSGTAVGNVAKDLGLDLGRLSDRNLRVVSGTKQDLFKVNPRDGVLLVNQRIDREELCAKTSPCLTNLKAVVENPLEMHQVTVEILDVNDNSPKFPEENYTLEVLESATVGSRFQLEGAQDLDVGLNSLQTYKINHNQYFRLETDEFGEDGKVPFLILQRPLDREHTAQHWLLLTAIDGGKPSKSGTINITVIVIDVNDNSPMCDKQKHTITIKENAPAGTFLLTVNASDSDEGINGEIEYSLRGKLRGLSSEPFELDSRTGKLTVKGSLDYEDKQVYEIKVLATDKGAVSLSTHCNVVVSVEDVNDNHPEIEITSLSSRIPEDAPPGTVVALMGVTDLDSGVNGQVVCSVSGQLPFDLKPSPDGHSYSLVTKDYLDKEATHMYNITIMAKDLGSPALSSMKVIQVELLDVNDNSPVFTERPYNFYVPENNKAGMSIFSVSATDADGGENAEVTYSIDRKSQGPTVISFLNINEASGIISALKSFDFETVKTFQFHVVATDSGTPSLSSNVTVNVFILDQNDNPPVILYPLSSNGSAQGVEEIPRNVNAGHLVTKVRAYDPDIGYNGWLLFSLQEHTDHSLFGLDRYTGQIRTLRSFTETDEAEHKLVILVKDNGNVSLSATATVVVKLVEPKEAFAASDVKSAAKKDDEDTNVTFYLMITLGSVSVLFLISIIVLIAMQCSKSTDYTSKYLQEANYDGTLCHSIQYRSGDKRYMLVGPRMSTGSTIVPGSYGNTLVLPDRRRTSEEVNVLYSFTQL</sequence>
<dbReference type="FunFam" id="2.60.40.60:FF:000004">
    <property type="entry name" value="Protocadherin 1 gamma 2"/>
    <property type="match status" value="1"/>
</dbReference>
<keyword evidence="6" id="KW-0677">Repeat</keyword>
<reference evidence="15" key="1">
    <citation type="submission" date="2025-08" db="UniProtKB">
        <authorList>
            <consortium name="Ensembl"/>
        </authorList>
    </citation>
    <scope>IDENTIFICATION</scope>
</reference>
<dbReference type="InterPro" id="IPR002126">
    <property type="entry name" value="Cadherin-like_dom"/>
</dbReference>
<keyword evidence="7 12" id="KW-0106">Calcium</keyword>
<dbReference type="Pfam" id="PF16492">
    <property type="entry name" value="Cadherin_C_2"/>
    <property type="match status" value="1"/>
</dbReference>
<dbReference type="Pfam" id="PF08266">
    <property type="entry name" value="Cadherin_2"/>
    <property type="match status" value="1"/>
</dbReference>
<dbReference type="GO" id="GO:0009653">
    <property type="term" value="P:anatomical structure morphogenesis"/>
    <property type="evidence" value="ECO:0007669"/>
    <property type="project" value="UniProtKB-ARBA"/>
</dbReference>
<evidence type="ECO:0000256" key="1">
    <source>
        <dbReference type="ARBA" id="ARBA00003436"/>
    </source>
</evidence>
<evidence type="ECO:0000256" key="12">
    <source>
        <dbReference type="PROSITE-ProRule" id="PRU00043"/>
    </source>
</evidence>
<dbReference type="FunFam" id="2.60.40.60:FF:000001">
    <property type="entry name" value="Protocadherin alpha 2"/>
    <property type="match status" value="1"/>
</dbReference>
<evidence type="ECO:0000313" key="16">
    <source>
        <dbReference type="Proteomes" id="UP000261600"/>
    </source>
</evidence>
<evidence type="ECO:0000256" key="4">
    <source>
        <dbReference type="ARBA" id="ARBA00022692"/>
    </source>
</evidence>
<name>A0A3Q3IEF9_MONAL</name>
<evidence type="ECO:0000256" key="13">
    <source>
        <dbReference type="SAM" id="Phobius"/>
    </source>
</evidence>
<feature type="transmembrane region" description="Helical" evidence="13">
    <location>
        <begin position="721"/>
        <end position="744"/>
    </location>
</feature>
<dbReference type="SUPFAM" id="SSF49313">
    <property type="entry name" value="Cadherin-like"/>
    <property type="match status" value="6"/>
</dbReference>
<dbReference type="InterPro" id="IPR015919">
    <property type="entry name" value="Cadherin-like_sf"/>
</dbReference>
<dbReference type="InterPro" id="IPR050174">
    <property type="entry name" value="Protocadherin/Cadherin-CA"/>
</dbReference>
<reference evidence="15" key="2">
    <citation type="submission" date="2025-09" db="UniProtKB">
        <authorList>
            <consortium name="Ensembl"/>
        </authorList>
    </citation>
    <scope>IDENTIFICATION</scope>
</reference>
<dbReference type="Proteomes" id="UP000261600">
    <property type="component" value="Unplaced"/>
</dbReference>
<organism evidence="15 16">
    <name type="scientific">Monopterus albus</name>
    <name type="common">Swamp eel</name>
    <dbReference type="NCBI Taxonomy" id="43700"/>
    <lineage>
        <taxon>Eukaryota</taxon>
        <taxon>Metazoa</taxon>
        <taxon>Chordata</taxon>
        <taxon>Craniata</taxon>
        <taxon>Vertebrata</taxon>
        <taxon>Euteleostomi</taxon>
        <taxon>Actinopterygii</taxon>
        <taxon>Neopterygii</taxon>
        <taxon>Teleostei</taxon>
        <taxon>Neoteleostei</taxon>
        <taxon>Acanthomorphata</taxon>
        <taxon>Anabantaria</taxon>
        <taxon>Synbranchiformes</taxon>
        <taxon>Synbranchidae</taxon>
        <taxon>Monopterus</taxon>
    </lineage>
</organism>
<evidence type="ECO:0000313" key="15">
    <source>
        <dbReference type="Ensembl" id="ENSMALP00000001274.1"/>
    </source>
</evidence>
<dbReference type="FunFam" id="2.60.40.60:FF:000006">
    <property type="entry name" value="Protocadherin alpha 2"/>
    <property type="match status" value="1"/>
</dbReference>
<dbReference type="AlphaFoldDB" id="A0A3Q3IEF9"/>
<keyword evidence="3" id="KW-1003">Cell membrane</keyword>
<dbReference type="FunFam" id="2.60.40.60:FF:000002">
    <property type="entry name" value="Protocadherin alpha 2"/>
    <property type="match status" value="1"/>
</dbReference>
<evidence type="ECO:0000256" key="8">
    <source>
        <dbReference type="ARBA" id="ARBA00022889"/>
    </source>
</evidence>
<feature type="domain" description="Cadherin" evidence="14">
    <location>
        <begin position="54"/>
        <end position="160"/>
    </location>
</feature>
<dbReference type="Pfam" id="PF00028">
    <property type="entry name" value="Cadherin"/>
    <property type="match status" value="5"/>
</dbReference>
<feature type="domain" description="Cadherin" evidence="14">
    <location>
        <begin position="607"/>
        <end position="706"/>
    </location>
</feature>
<dbReference type="Gene3D" id="2.60.40.60">
    <property type="entry name" value="Cadherins"/>
    <property type="match status" value="6"/>
</dbReference>
<comment type="function">
    <text evidence="1">Potential calcium-dependent cell-adhesion protein. May be involved in the establishment and maintenance of specific neuronal connections in the brain.</text>
</comment>
<feature type="domain" description="Cadherin" evidence="14">
    <location>
        <begin position="161"/>
        <end position="269"/>
    </location>
</feature>
<dbReference type="GO" id="GO:0005886">
    <property type="term" value="C:plasma membrane"/>
    <property type="evidence" value="ECO:0007669"/>
    <property type="project" value="UniProtKB-SubCell"/>
</dbReference>
<evidence type="ECO:0000256" key="3">
    <source>
        <dbReference type="ARBA" id="ARBA00022475"/>
    </source>
</evidence>
<proteinExistence type="predicted"/>
<feature type="domain" description="Cadherin" evidence="14">
    <location>
        <begin position="270"/>
        <end position="377"/>
    </location>
</feature>
<feature type="domain" description="Cadherin" evidence="14">
    <location>
        <begin position="378"/>
        <end position="483"/>
    </location>
</feature>
<dbReference type="PRINTS" id="PR00205">
    <property type="entry name" value="CADHERIN"/>
</dbReference>
<keyword evidence="16" id="KW-1185">Reference proteome</keyword>
<dbReference type="GO" id="GO:0005509">
    <property type="term" value="F:calcium ion binding"/>
    <property type="evidence" value="ECO:0007669"/>
    <property type="project" value="UniProtKB-UniRule"/>
</dbReference>
<evidence type="ECO:0000256" key="7">
    <source>
        <dbReference type="ARBA" id="ARBA00022837"/>
    </source>
</evidence>
<dbReference type="FunFam" id="2.60.40.60:FF:000129">
    <property type="entry name" value="protocadherin alpha-C2 isoform X1"/>
    <property type="match status" value="1"/>
</dbReference>
<keyword evidence="8" id="KW-0130">Cell adhesion</keyword>
<evidence type="ECO:0000256" key="9">
    <source>
        <dbReference type="ARBA" id="ARBA00022989"/>
    </source>
</evidence>
<keyword evidence="4 13" id="KW-0812">Transmembrane</keyword>
<comment type="subcellular location">
    <subcellularLocation>
        <location evidence="2">Cell membrane</location>
        <topology evidence="2">Single-pass type I membrane protein</topology>
    </subcellularLocation>
</comment>
<protein>
    <recommendedName>
        <fullName evidence="14">Cadherin domain-containing protein</fullName>
    </recommendedName>
</protein>
<dbReference type="Ensembl" id="ENSMALT00000001318.1">
    <property type="protein sequence ID" value="ENSMALP00000001274.1"/>
    <property type="gene ID" value="ENSMALG00000000964.1"/>
</dbReference>
<keyword evidence="11" id="KW-0325">Glycoprotein</keyword>
<dbReference type="PANTHER" id="PTHR24028">
    <property type="entry name" value="CADHERIN-87A"/>
    <property type="match status" value="1"/>
</dbReference>
<evidence type="ECO:0000256" key="2">
    <source>
        <dbReference type="ARBA" id="ARBA00004251"/>
    </source>
</evidence>
<dbReference type="PROSITE" id="PS50268">
    <property type="entry name" value="CADHERIN_2"/>
    <property type="match status" value="6"/>
</dbReference>